<sequence>MSGFPFRARLSGEVAGLVRGTLGVQQCKELQGALEQAMGDPWSWPPSDREDLDDTVRQIVLPDLIVHYVVLPDPPVPHLWVIALTVL</sequence>
<organism evidence="1 2">
    <name type="scientific">Kitasatospora phosalacinea</name>
    <dbReference type="NCBI Taxonomy" id="2065"/>
    <lineage>
        <taxon>Bacteria</taxon>
        <taxon>Bacillati</taxon>
        <taxon>Actinomycetota</taxon>
        <taxon>Actinomycetes</taxon>
        <taxon>Kitasatosporales</taxon>
        <taxon>Streptomycetaceae</taxon>
        <taxon>Kitasatospora</taxon>
    </lineage>
</organism>
<dbReference type="RefSeq" id="WP_033254885.1">
    <property type="nucleotide sequence ID" value="NZ_BSRX01000014.1"/>
</dbReference>
<gene>
    <name evidence="1" type="ORF">Kpho01_27170</name>
</gene>
<dbReference type="EMBL" id="BSRX01000014">
    <property type="protein sequence ID" value="GLW54706.1"/>
    <property type="molecule type" value="Genomic_DNA"/>
</dbReference>
<comment type="caution">
    <text evidence="1">The sequence shown here is derived from an EMBL/GenBank/DDBJ whole genome shotgun (WGS) entry which is preliminary data.</text>
</comment>
<dbReference type="OrthoDB" id="4235397at2"/>
<dbReference type="Proteomes" id="UP001165143">
    <property type="component" value="Unassembled WGS sequence"/>
</dbReference>
<protein>
    <submittedName>
        <fullName evidence="1">Uncharacterized protein</fullName>
    </submittedName>
</protein>
<accession>A0A9W6PH08</accession>
<reference evidence="1" key="1">
    <citation type="submission" date="2023-02" db="EMBL/GenBank/DDBJ databases">
        <title>Kitasatospora phosalacinea NBRC 14362.</title>
        <authorList>
            <person name="Ichikawa N."/>
            <person name="Sato H."/>
            <person name="Tonouchi N."/>
        </authorList>
    </citation>
    <scope>NUCLEOTIDE SEQUENCE</scope>
    <source>
        <strain evidence="1">NBRC 14362</strain>
    </source>
</reference>
<dbReference type="AlphaFoldDB" id="A0A9W6PH08"/>
<evidence type="ECO:0000313" key="1">
    <source>
        <dbReference type="EMBL" id="GLW54706.1"/>
    </source>
</evidence>
<name>A0A9W6PH08_9ACTN</name>
<evidence type="ECO:0000313" key="2">
    <source>
        <dbReference type="Proteomes" id="UP001165143"/>
    </source>
</evidence>
<proteinExistence type="predicted"/>